<dbReference type="Proteomes" id="UP000193317">
    <property type="component" value="Unassembled WGS sequence"/>
</dbReference>
<reference evidence="2 3" key="1">
    <citation type="submission" date="2016-01" db="EMBL/GenBank/DDBJ databases">
        <title>The new phylogeny of the genus Mycobacterium.</title>
        <authorList>
            <person name="Tarcisio F."/>
            <person name="Conor M."/>
            <person name="Antonella G."/>
            <person name="Elisabetta G."/>
            <person name="Giulia F.S."/>
            <person name="Sara T."/>
            <person name="Anna F."/>
            <person name="Clotilde B."/>
            <person name="Roberto B."/>
            <person name="Veronica D.S."/>
            <person name="Fabio R."/>
            <person name="Monica P."/>
            <person name="Olivier J."/>
            <person name="Enrico T."/>
            <person name="Nicola S."/>
        </authorList>
    </citation>
    <scope>NUCLEOTIDE SEQUENCE [LARGE SCALE GENOMIC DNA]</scope>
    <source>
        <strain evidence="2 3">DSM 44166</strain>
    </source>
</reference>
<dbReference type="Gene3D" id="1.10.287.850">
    <property type="entry name" value="HP0062-like domain"/>
    <property type="match status" value="1"/>
</dbReference>
<dbReference type="AlphaFoldDB" id="A0A1X2EHJ0"/>
<keyword evidence="3" id="KW-1185">Reference proteome</keyword>
<evidence type="ECO:0000313" key="2">
    <source>
        <dbReference type="EMBL" id="ORX02360.1"/>
    </source>
</evidence>
<accession>A0A1X2EHJ0</accession>
<dbReference type="EMBL" id="LQPW01000088">
    <property type="protein sequence ID" value="ORX02360.1"/>
    <property type="molecule type" value="Genomic_DNA"/>
</dbReference>
<evidence type="ECO:0000259" key="1">
    <source>
        <dbReference type="Pfam" id="PF00934"/>
    </source>
</evidence>
<dbReference type="Pfam" id="PF00934">
    <property type="entry name" value="PE"/>
    <property type="match status" value="1"/>
</dbReference>
<comment type="caution">
    <text evidence="2">The sequence shown here is derived from an EMBL/GenBank/DDBJ whole genome shotgun (WGS) entry which is preliminary data.</text>
</comment>
<organism evidence="2 3">
    <name type="scientific">Mycobacterium szulgai</name>
    <dbReference type="NCBI Taxonomy" id="1787"/>
    <lineage>
        <taxon>Bacteria</taxon>
        <taxon>Bacillati</taxon>
        <taxon>Actinomycetota</taxon>
        <taxon>Actinomycetes</taxon>
        <taxon>Mycobacteriales</taxon>
        <taxon>Mycobacteriaceae</taxon>
        <taxon>Mycobacterium</taxon>
    </lineage>
</organism>
<gene>
    <name evidence="2" type="ORF">AWC27_28860</name>
</gene>
<protein>
    <recommendedName>
        <fullName evidence="1">PE domain-containing protein</fullName>
    </recommendedName>
</protein>
<name>A0A1X2EHJ0_MYCSZ</name>
<evidence type="ECO:0000313" key="3">
    <source>
        <dbReference type="Proteomes" id="UP000193317"/>
    </source>
</evidence>
<dbReference type="OrthoDB" id="4753420at2"/>
<feature type="domain" description="PE" evidence="1">
    <location>
        <begin position="20"/>
        <end position="92"/>
    </location>
</feature>
<sequence>MQPMSFGPATGDIGGQVVELGKAALDAAGKAAASVTGLAPAGADEVSAQAVTAFHSEAAAALAANQAAQQELVRTGTAFTQIAQTYTDVDQTAASTLVFGVNPAIGR</sequence>
<proteinExistence type="predicted"/>
<dbReference type="InterPro" id="IPR000084">
    <property type="entry name" value="PE-PGRS_N"/>
</dbReference>
<dbReference type="RefSeq" id="WP_085671068.1">
    <property type="nucleotide sequence ID" value="NZ_JACKRU010000458.1"/>
</dbReference>